<dbReference type="RefSeq" id="WP_380029391.1">
    <property type="nucleotide sequence ID" value="NZ_JBHSHC010000154.1"/>
</dbReference>
<dbReference type="InterPro" id="IPR052057">
    <property type="entry name" value="IS150/IS1296_orfA-like"/>
</dbReference>
<dbReference type="EMBL" id="JBHSHC010000154">
    <property type="protein sequence ID" value="MFC4770116.1"/>
    <property type="molecule type" value="Genomic_DNA"/>
</dbReference>
<dbReference type="PANTHER" id="PTHR33795">
    <property type="entry name" value="INSERTION ELEMENT IS150 PROTEIN INSJ"/>
    <property type="match status" value="1"/>
</dbReference>
<feature type="region of interest" description="Disordered" evidence="1">
    <location>
        <begin position="52"/>
        <end position="76"/>
    </location>
</feature>
<comment type="caution">
    <text evidence="2">The sequence shown here is derived from an EMBL/GenBank/DDBJ whole genome shotgun (WGS) entry which is preliminary data.</text>
</comment>
<protein>
    <submittedName>
        <fullName evidence="2">Transposase</fullName>
    </submittedName>
</protein>
<reference evidence="3" key="1">
    <citation type="journal article" date="2019" name="Int. J. Syst. Evol. Microbiol.">
        <title>The Global Catalogue of Microorganisms (GCM) 10K type strain sequencing project: providing services to taxonomists for standard genome sequencing and annotation.</title>
        <authorList>
            <consortium name="The Broad Institute Genomics Platform"/>
            <consortium name="The Broad Institute Genome Sequencing Center for Infectious Disease"/>
            <person name="Wu L."/>
            <person name="Ma J."/>
        </authorList>
    </citation>
    <scope>NUCLEOTIDE SEQUENCE [LARGE SCALE GENOMIC DNA]</scope>
    <source>
        <strain evidence="3">WYCCWR 12678</strain>
    </source>
</reference>
<evidence type="ECO:0000313" key="2">
    <source>
        <dbReference type="EMBL" id="MFC4770116.1"/>
    </source>
</evidence>
<gene>
    <name evidence="2" type="ORF">ACFO8Q_22830</name>
</gene>
<feature type="compositionally biased region" description="Basic and acidic residues" evidence="1">
    <location>
        <begin position="52"/>
        <end position="61"/>
    </location>
</feature>
<dbReference type="InterPro" id="IPR009057">
    <property type="entry name" value="Homeodomain-like_sf"/>
</dbReference>
<organism evidence="2 3">
    <name type="scientific">Effusibacillus consociatus</name>
    <dbReference type="NCBI Taxonomy" id="1117041"/>
    <lineage>
        <taxon>Bacteria</taxon>
        <taxon>Bacillati</taxon>
        <taxon>Bacillota</taxon>
        <taxon>Bacilli</taxon>
        <taxon>Bacillales</taxon>
        <taxon>Alicyclobacillaceae</taxon>
        <taxon>Effusibacillus</taxon>
    </lineage>
</organism>
<dbReference type="InterPro" id="IPR002514">
    <property type="entry name" value="Transposase_8"/>
</dbReference>
<dbReference type="Proteomes" id="UP001596002">
    <property type="component" value="Unassembled WGS sequence"/>
</dbReference>
<evidence type="ECO:0000313" key="3">
    <source>
        <dbReference type="Proteomes" id="UP001596002"/>
    </source>
</evidence>
<keyword evidence="3" id="KW-1185">Reference proteome</keyword>
<sequence length="110" mass="12692">MGGIRKTYSAEFKQKAVDMYLKKGMSATTVAKELGIHRSMLQLWERRYQEEGAQGLEEKRGKATGPLKGRPRTREESVEAELYRLRAENEYLKKLWALQRGRADGDSKRS</sequence>
<proteinExistence type="predicted"/>
<dbReference type="PANTHER" id="PTHR33795:SF1">
    <property type="entry name" value="INSERTION ELEMENT IS150 PROTEIN INSJ"/>
    <property type="match status" value="1"/>
</dbReference>
<dbReference type="Pfam" id="PF01527">
    <property type="entry name" value="HTH_Tnp_1"/>
    <property type="match status" value="1"/>
</dbReference>
<evidence type="ECO:0000256" key="1">
    <source>
        <dbReference type="SAM" id="MobiDB-lite"/>
    </source>
</evidence>
<dbReference type="Gene3D" id="1.10.10.60">
    <property type="entry name" value="Homeodomain-like"/>
    <property type="match status" value="1"/>
</dbReference>
<dbReference type="SUPFAM" id="SSF46689">
    <property type="entry name" value="Homeodomain-like"/>
    <property type="match status" value="1"/>
</dbReference>
<name>A0ABV9Q6J8_9BACL</name>
<accession>A0ABV9Q6J8</accession>